<dbReference type="PANTHER" id="PTHR47027">
    <property type="entry name" value="REVERSE TRANSCRIPTASE DOMAIN-CONTAINING PROTEIN"/>
    <property type="match status" value="1"/>
</dbReference>
<name>A0AAV4EXS7_9GAST</name>
<proteinExistence type="predicted"/>
<accession>A0AAV4EXS7</accession>
<dbReference type="Proteomes" id="UP000762676">
    <property type="component" value="Unassembled WGS sequence"/>
</dbReference>
<dbReference type="EMBL" id="BMAT01011062">
    <property type="protein sequence ID" value="GFR65903.1"/>
    <property type="molecule type" value="Genomic_DNA"/>
</dbReference>
<gene>
    <name evidence="1" type="ORF">ElyMa_005544100</name>
</gene>
<organism evidence="1 2">
    <name type="scientific">Elysia marginata</name>
    <dbReference type="NCBI Taxonomy" id="1093978"/>
    <lineage>
        <taxon>Eukaryota</taxon>
        <taxon>Metazoa</taxon>
        <taxon>Spiralia</taxon>
        <taxon>Lophotrochozoa</taxon>
        <taxon>Mollusca</taxon>
        <taxon>Gastropoda</taxon>
        <taxon>Heterobranchia</taxon>
        <taxon>Euthyneura</taxon>
        <taxon>Panpulmonata</taxon>
        <taxon>Sacoglossa</taxon>
        <taxon>Placobranchoidea</taxon>
        <taxon>Plakobranchidae</taxon>
        <taxon>Elysia</taxon>
    </lineage>
</organism>
<sequence length="99" mass="11034">MPTLIYIELTDLTTVVDFKYRGSSISNGGTLDKEICGRISKESQDLGRLGIRVLTKHNFRQSTKLKVYKATVFTSLVYGSEAWTLSIGHVTQNSFICNA</sequence>
<keyword evidence="2" id="KW-1185">Reference proteome</keyword>
<reference evidence="1 2" key="1">
    <citation type="journal article" date="2021" name="Elife">
        <title>Chloroplast acquisition without the gene transfer in kleptoplastic sea slugs, Plakobranchus ocellatus.</title>
        <authorList>
            <person name="Maeda T."/>
            <person name="Takahashi S."/>
            <person name="Yoshida T."/>
            <person name="Shimamura S."/>
            <person name="Takaki Y."/>
            <person name="Nagai Y."/>
            <person name="Toyoda A."/>
            <person name="Suzuki Y."/>
            <person name="Arimoto A."/>
            <person name="Ishii H."/>
            <person name="Satoh N."/>
            <person name="Nishiyama T."/>
            <person name="Hasebe M."/>
            <person name="Maruyama T."/>
            <person name="Minagawa J."/>
            <person name="Obokata J."/>
            <person name="Shigenobu S."/>
        </authorList>
    </citation>
    <scope>NUCLEOTIDE SEQUENCE [LARGE SCALE GENOMIC DNA]</scope>
</reference>
<protein>
    <submittedName>
        <fullName evidence="1">Uncharacterized protein</fullName>
    </submittedName>
</protein>
<comment type="caution">
    <text evidence="1">The sequence shown here is derived from an EMBL/GenBank/DDBJ whole genome shotgun (WGS) entry which is preliminary data.</text>
</comment>
<evidence type="ECO:0000313" key="1">
    <source>
        <dbReference type="EMBL" id="GFR65903.1"/>
    </source>
</evidence>
<evidence type="ECO:0000313" key="2">
    <source>
        <dbReference type="Proteomes" id="UP000762676"/>
    </source>
</evidence>
<dbReference type="AlphaFoldDB" id="A0AAV4EXS7"/>
<dbReference type="PANTHER" id="PTHR47027:SF30">
    <property type="entry name" value="THAP-TYPE DOMAIN-CONTAINING PROTEIN"/>
    <property type="match status" value="1"/>
</dbReference>